<organism evidence="2">
    <name type="scientific">marine sediment metagenome</name>
    <dbReference type="NCBI Taxonomy" id="412755"/>
    <lineage>
        <taxon>unclassified sequences</taxon>
        <taxon>metagenomes</taxon>
        <taxon>ecological metagenomes</taxon>
    </lineage>
</organism>
<dbReference type="EMBL" id="BARV01000136">
    <property type="protein sequence ID" value="GAH93973.1"/>
    <property type="molecule type" value="Genomic_DNA"/>
</dbReference>
<dbReference type="AlphaFoldDB" id="X1LIM8"/>
<feature type="transmembrane region" description="Helical" evidence="1">
    <location>
        <begin position="50"/>
        <end position="67"/>
    </location>
</feature>
<gene>
    <name evidence="2" type="ORF">S06H3_00690</name>
</gene>
<dbReference type="GO" id="GO:0004190">
    <property type="term" value="F:aspartic-type endopeptidase activity"/>
    <property type="evidence" value="ECO:0007669"/>
    <property type="project" value="TreeGrafter"/>
</dbReference>
<evidence type="ECO:0008006" key="3">
    <source>
        <dbReference type="Google" id="ProtNLM"/>
    </source>
</evidence>
<dbReference type="GO" id="GO:0005886">
    <property type="term" value="C:plasma membrane"/>
    <property type="evidence" value="ECO:0007669"/>
    <property type="project" value="TreeGrafter"/>
</dbReference>
<keyword evidence="1" id="KW-1133">Transmembrane helix</keyword>
<feature type="transmembrane region" description="Helical" evidence="1">
    <location>
        <begin position="18"/>
        <end position="38"/>
    </location>
</feature>
<sequence length="80" mass="8950">MGDVKLSLMVGAFLVNKVIMGLFLGFLIGSIYGLVLILIKKRKFKQTIPFGPFISIGSIIALFYGVYGDNILKWYISFLK</sequence>
<dbReference type="InterPro" id="IPR050882">
    <property type="entry name" value="Prepilin_peptidase/N-MTase"/>
</dbReference>
<dbReference type="GO" id="GO:0006465">
    <property type="term" value="P:signal peptide processing"/>
    <property type="evidence" value="ECO:0007669"/>
    <property type="project" value="TreeGrafter"/>
</dbReference>
<keyword evidence="1" id="KW-0812">Transmembrane</keyword>
<dbReference type="PANTHER" id="PTHR30487">
    <property type="entry name" value="TYPE 4 PREPILIN-LIKE PROTEINS LEADER PEPTIDE-PROCESSING ENZYME"/>
    <property type="match status" value="1"/>
</dbReference>
<evidence type="ECO:0000256" key="1">
    <source>
        <dbReference type="SAM" id="Phobius"/>
    </source>
</evidence>
<accession>X1LIM8</accession>
<dbReference type="PANTHER" id="PTHR30487:SF0">
    <property type="entry name" value="PREPILIN LEADER PEPTIDASE_N-METHYLTRANSFERASE-RELATED"/>
    <property type="match status" value="1"/>
</dbReference>
<reference evidence="2" key="1">
    <citation type="journal article" date="2014" name="Front. Microbiol.">
        <title>High frequency of phylogenetically diverse reductive dehalogenase-homologous genes in deep subseafloor sedimentary metagenomes.</title>
        <authorList>
            <person name="Kawai M."/>
            <person name="Futagami T."/>
            <person name="Toyoda A."/>
            <person name="Takaki Y."/>
            <person name="Nishi S."/>
            <person name="Hori S."/>
            <person name="Arai W."/>
            <person name="Tsubouchi T."/>
            <person name="Morono Y."/>
            <person name="Uchiyama I."/>
            <person name="Ito T."/>
            <person name="Fujiyama A."/>
            <person name="Inagaki F."/>
            <person name="Takami H."/>
        </authorList>
    </citation>
    <scope>NUCLEOTIDE SEQUENCE</scope>
    <source>
        <strain evidence="2">Expedition CK06-06</strain>
    </source>
</reference>
<keyword evidence="1" id="KW-0472">Membrane</keyword>
<proteinExistence type="predicted"/>
<evidence type="ECO:0000313" key="2">
    <source>
        <dbReference type="EMBL" id="GAH93973.1"/>
    </source>
</evidence>
<name>X1LIM8_9ZZZZ</name>
<protein>
    <recommendedName>
        <fullName evidence="3">Prepilin type IV endopeptidase peptidase domain-containing protein</fullName>
    </recommendedName>
</protein>
<comment type="caution">
    <text evidence="2">The sequence shown here is derived from an EMBL/GenBank/DDBJ whole genome shotgun (WGS) entry which is preliminary data.</text>
</comment>